<reference evidence="1 2" key="1">
    <citation type="submission" date="2023-01" db="EMBL/GenBank/DDBJ databases">
        <title>Analysis of 21 Apiospora genomes using comparative genomics revels a genus with tremendous synthesis potential of carbohydrate active enzymes and secondary metabolites.</title>
        <authorList>
            <person name="Sorensen T."/>
        </authorList>
    </citation>
    <scope>NUCLEOTIDE SEQUENCE [LARGE SCALE GENOMIC DNA]</scope>
    <source>
        <strain evidence="1 2">CBS 20057</strain>
    </source>
</reference>
<proteinExistence type="predicted"/>
<dbReference type="Proteomes" id="UP001396898">
    <property type="component" value="Unassembled WGS sequence"/>
</dbReference>
<keyword evidence="2" id="KW-1185">Reference proteome</keyword>
<evidence type="ECO:0000313" key="2">
    <source>
        <dbReference type="Proteomes" id="UP001396898"/>
    </source>
</evidence>
<sequence length="467" mass="53693">MASPGLSKLPTEVLAGVLGPLDSSEDLRACLHASPIMWHSYMWKPRTILSEVACRSIGYDCLKDALAIIRFPELSTGMSRDQLRFQIAYYLVRGVASRNPQLTYNEAKLLCQLNRVIMRFVGDLVRKARGPDRMDALVRLPSWAHPSFPQGLPHDTEWLDLSKAELTRYKLAFLRHEIFHLLCVRITSAGLFSVHEQSILLFERLEEHEIVGLGAVHLYLRRLHVYMLSTLENVTQQELCKASQRYVRTHPEPTSDVKASITDIEQQPPTDMISLDKIVRDLFPHLDELTRNYQIKTMAEQDIVTIYKRIRSGPERFRNDLKAQPPRYGLPGIDAVCTIRIVRLWQSTIRTPSRTFPGPTKSWTAGLRPRDYIYIHHLIGIPVSVGSYKYLPSLFFAVRGWAFLDNCNVSSIQPVRDFEGLRTAINTLRRQHEEIQKSFIAKFDGLYITKSDLESFQQRYGITSNQR</sequence>
<comment type="caution">
    <text evidence="1">The sequence shown here is derived from an EMBL/GenBank/DDBJ whole genome shotgun (WGS) entry which is preliminary data.</text>
</comment>
<organism evidence="1 2">
    <name type="scientific">Apiospora marii</name>
    <dbReference type="NCBI Taxonomy" id="335849"/>
    <lineage>
        <taxon>Eukaryota</taxon>
        <taxon>Fungi</taxon>
        <taxon>Dikarya</taxon>
        <taxon>Ascomycota</taxon>
        <taxon>Pezizomycotina</taxon>
        <taxon>Sordariomycetes</taxon>
        <taxon>Xylariomycetidae</taxon>
        <taxon>Amphisphaeriales</taxon>
        <taxon>Apiosporaceae</taxon>
        <taxon>Apiospora</taxon>
    </lineage>
</organism>
<dbReference type="EMBL" id="JAQQWI010000016">
    <property type="protein sequence ID" value="KAK8008796.1"/>
    <property type="molecule type" value="Genomic_DNA"/>
</dbReference>
<protein>
    <recommendedName>
        <fullName evidence="3">F-box domain-containing protein</fullName>
    </recommendedName>
</protein>
<evidence type="ECO:0000313" key="1">
    <source>
        <dbReference type="EMBL" id="KAK8008796.1"/>
    </source>
</evidence>
<gene>
    <name evidence="1" type="ORF">PG991_011347</name>
</gene>
<name>A0ABR1RE07_9PEZI</name>
<evidence type="ECO:0008006" key="3">
    <source>
        <dbReference type="Google" id="ProtNLM"/>
    </source>
</evidence>
<accession>A0ABR1RE07</accession>